<gene>
    <name evidence="2" type="ORF">V1264_013337</name>
</gene>
<evidence type="ECO:0000256" key="1">
    <source>
        <dbReference type="SAM" id="MobiDB-lite"/>
    </source>
</evidence>
<dbReference type="Proteomes" id="UP001374579">
    <property type="component" value="Unassembled WGS sequence"/>
</dbReference>
<feature type="compositionally biased region" description="Acidic residues" evidence="1">
    <location>
        <begin position="208"/>
        <end position="225"/>
    </location>
</feature>
<feature type="region of interest" description="Disordered" evidence="1">
    <location>
        <begin position="1"/>
        <end position="47"/>
    </location>
</feature>
<feature type="compositionally biased region" description="Low complexity" evidence="1">
    <location>
        <begin position="135"/>
        <end position="160"/>
    </location>
</feature>
<reference evidence="2 3" key="1">
    <citation type="submission" date="2024-02" db="EMBL/GenBank/DDBJ databases">
        <title>Chromosome-scale genome assembly of the rough periwinkle Littorina saxatilis.</title>
        <authorList>
            <person name="De Jode A."/>
            <person name="Faria R."/>
            <person name="Formenti G."/>
            <person name="Sims Y."/>
            <person name="Smith T.P."/>
            <person name="Tracey A."/>
            <person name="Wood J.M.D."/>
            <person name="Zagrodzka Z.B."/>
            <person name="Johannesson K."/>
            <person name="Butlin R.K."/>
            <person name="Leder E.H."/>
        </authorList>
    </citation>
    <scope>NUCLEOTIDE SEQUENCE [LARGE SCALE GENOMIC DNA]</scope>
    <source>
        <strain evidence="2">Snail1</strain>
        <tissue evidence="2">Muscle</tissue>
    </source>
</reference>
<name>A0AAN9GIL7_9CAEN</name>
<keyword evidence="3" id="KW-1185">Reference proteome</keyword>
<organism evidence="2 3">
    <name type="scientific">Littorina saxatilis</name>
    <dbReference type="NCBI Taxonomy" id="31220"/>
    <lineage>
        <taxon>Eukaryota</taxon>
        <taxon>Metazoa</taxon>
        <taxon>Spiralia</taxon>
        <taxon>Lophotrochozoa</taxon>
        <taxon>Mollusca</taxon>
        <taxon>Gastropoda</taxon>
        <taxon>Caenogastropoda</taxon>
        <taxon>Littorinimorpha</taxon>
        <taxon>Littorinoidea</taxon>
        <taxon>Littorinidae</taxon>
        <taxon>Littorina</taxon>
    </lineage>
</organism>
<dbReference type="AlphaFoldDB" id="A0AAN9GIL7"/>
<proteinExistence type="predicted"/>
<comment type="caution">
    <text evidence="2">The sequence shown here is derived from an EMBL/GenBank/DDBJ whole genome shotgun (WGS) entry which is preliminary data.</text>
</comment>
<feature type="compositionally biased region" description="Low complexity" evidence="1">
    <location>
        <begin position="167"/>
        <end position="177"/>
    </location>
</feature>
<sequence>MRGRAKQEAGVTKSSGVVAGNAGAVSTSNTSHRGRGRPPKEAMGGAVGLKKVRKIGPSTTNTTRPFSLTAVRVAHVISQLDNKRGSTLDSIRSKLIREGHSIKTALVRNALDRAIASGLLREVREERFSIPKRLATASASSSSSASSKRVRRVASSGSGTQHKAKPSGSAARSGSSADTKKRQRRPPQGRRPATGVDSGAAHDGNEMRDDDETGLGDGDVDEGNEMGEKGGSRVSVSEPVAGCDAVMVFGTH</sequence>
<accession>A0AAN9GIL7</accession>
<protein>
    <recommendedName>
        <fullName evidence="4">H15 domain-containing protein</fullName>
    </recommendedName>
</protein>
<dbReference type="EMBL" id="JBAMIC010000003">
    <property type="protein sequence ID" value="KAK7109264.1"/>
    <property type="molecule type" value="Genomic_DNA"/>
</dbReference>
<evidence type="ECO:0008006" key="4">
    <source>
        <dbReference type="Google" id="ProtNLM"/>
    </source>
</evidence>
<feature type="region of interest" description="Disordered" evidence="1">
    <location>
        <begin position="133"/>
        <end position="252"/>
    </location>
</feature>
<evidence type="ECO:0000313" key="3">
    <source>
        <dbReference type="Proteomes" id="UP001374579"/>
    </source>
</evidence>
<evidence type="ECO:0000313" key="2">
    <source>
        <dbReference type="EMBL" id="KAK7109264.1"/>
    </source>
</evidence>